<name>A0A162TA53_9CRUS</name>
<reference evidence="1 2" key="1">
    <citation type="submission" date="2016-03" db="EMBL/GenBank/DDBJ databases">
        <title>EvidentialGene: Evidence-directed Construction of Genes on Genomes.</title>
        <authorList>
            <person name="Gilbert D.G."/>
            <person name="Choi J.-H."/>
            <person name="Mockaitis K."/>
            <person name="Colbourne J."/>
            <person name="Pfrender M."/>
        </authorList>
    </citation>
    <scope>NUCLEOTIDE SEQUENCE [LARGE SCALE GENOMIC DNA]</scope>
    <source>
        <strain evidence="1 2">Xinb3</strain>
        <tissue evidence="1">Complete organism</tissue>
    </source>
</reference>
<accession>A0A162TA53</accession>
<protein>
    <submittedName>
        <fullName evidence="1">Uncharacterized protein</fullName>
    </submittedName>
</protein>
<organism evidence="1 2">
    <name type="scientific">Daphnia magna</name>
    <dbReference type="NCBI Taxonomy" id="35525"/>
    <lineage>
        <taxon>Eukaryota</taxon>
        <taxon>Metazoa</taxon>
        <taxon>Ecdysozoa</taxon>
        <taxon>Arthropoda</taxon>
        <taxon>Crustacea</taxon>
        <taxon>Branchiopoda</taxon>
        <taxon>Diplostraca</taxon>
        <taxon>Cladocera</taxon>
        <taxon>Anomopoda</taxon>
        <taxon>Daphniidae</taxon>
        <taxon>Daphnia</taxon>
    </lineage>
</organism>
<evidence type="ECO:0000313" key="1">
    <source>
        <dbReference type="EMBL" id="KZS22032.1"/>
    </source>
</evidence>
<proteinExistence type="predicted"/>
<dbReference type="EMBL" id="LRGB01000005">
    <property type="protein sequence ID" value="KZS22032.1"/>
    <property type="molecule type" value="Genomic_DNA"/>
</dbReference>
<evidence type="ECO:0000313" key="2">
    <source>
        <dbReference type="Proteomes" id="UP000076858"/>
    </source>
</evidence>
<sequence>MQFFIYFTLPSANHCHSIVPVFNSFSTKATINQQYFNPSVITSSQNFEIFVIGLDPVSTVCGHNLSQRAKTHRLEFHRLIESLIVDFKLFIIISAKKSPSNASHQVMPPYLIYHISLTGSVSRIIYIDKSEKEYALIRNLEKSEIKMIKAMQFLPASFFLDTRAIKKTSRKAAAIITILHCGFSRWIHYTRSGGADILR</sequence>
<gene>
    <name evidence="1" type="ORF">APZ42_010912</name>
</gene>
<keyword evidence="2" id="KW-1185">Reference proteome</keyword>
<dbReference type="AlphaFoldDB" id="A0A162TA53"/>
<dbReference type="Proteomes" id="UP000076858">
    <property type="component" value="Unassembled WGS sequence"/>
</dbReference>
<comment type="caution">
    <text evidence="1">The sequence shown here is derived from an EMBL/GenBank/DDBJ whole genome shotgun (WGS) entry which is preliminary data.</text>
</comment>